<organism evidence="1 2">
    <name type="scientific">Acaryochloris thomasi RCC1774</name>
    <dbReference type="NCBI Taxonomy" id="1764569"/>
    <lineage>
        <taxon>Bacteria</taxon>
        <taxon>Bacillati</taxon>
        <taxon>Cyanobacteriota</taxon>
        <taxon>Cyanophyceae</taxon>
        <taxon>Acaryochloridales</taxon>
        <taxon>Acaryochloridaceae</taxon>
        <taxon>Acaryochloris</taxon>
        <taxon>Acaryochloris thomasi</taxon>
    </lineage>
</organism>
<dbReference type="Proteomes" id="UP000248857">
    <property type="component" value="Unassembled WGS sequence"/>
</dbReference>
<dbReference type="EMBL" id="PQWO01000026">
    <property type="protein sequence ID" value="PZD70871.1"/>
    <property type="molecule type" value="Genomic_DNA"/>
</dbReference>
<reference evidence="1 2" key="1">
    <citation type="journal article" date="2018" name="Sci. Rep.">
        <title>A novel species of the marine cyanobacterium Acaryochloris with a unique pigment content and lifestyle.</title>
        <authorList>
            <person name="Partensky F."/>
            <person name="Six C."/>
            <person name="Ratin M."/>
            <person name="Garczarek L."/>
            <person name="Vaulot D."/>
            <person name="Probert I."/>
            <person name="Calteau A."/>
            <person name="Gourvil P."/>
            <person name="Marie D."/>
            <person name="Grebert T."/>
            <person name="Bouchier C."/>
            <person name="Le Panse S."/>
            <person name="Gachenot M."/>
            <person name="Rodriguez F."/>
            <person name="Garrido J.L."/>
        </authorList>
    </citation>
    <scope>NUCLEOTIDE SEQUENCE [LARGE SCALE GENOMIC DNA]</scope>
    <source>
        <strain evidence="1 2">RCC1774</strain>
    </source>
</reference>
<dbReference type="AlphaFoldDB" id="A0A2W1JNP4"/>
<dbReference type="OrthoDB" id="370073at2"/>
<name>A0A2W1JNP4_9CYAN</name>
<accession>A0A2W1JNP4</accession>
<protein>
    <recommendedName>
        <fullName evidence="3">Phage tail protein</fullName>
    </recommendedName>
</protein>
<comment type="caution">
    <text evidence="1">The sequence shown here is derived from an EMBL/GenBank/DDBJ whole genome shotgun (WGS) entry which is preliminary data.</text>
</comment>
<dbReference type="NCBIfam" id="TIGR02242">
    <property type="entry name" value="tail_TIGR02242"/>
    <property type="match status" value="1"/>
</dbReference>
<dbReference type="InterPro" id="IPR011748">
    <property type="entry name" value="Unchr_phage_tail-like"/>
</dbReference>
<sequence>MVSALMTKGVSLQLTPMQIPDSIAQSGSDVGIEKNAVSQSEIVVHPGELCRVALELKNWESQAQQLTLKLDGTFPLEWCKTEAEPQRIAPLEQGSTHLVTVEVPAKKSWYTDLWFRVPQAFFEDQEVLSTHSVQHLELNFRGCLSVCPTSESEATRRSPTGLRPSPIEQSSFELYVRPRSTYTTFLPTVYQEIDVIHRFVKIFEEAFDPVVNSFSSMWANLDPLTAPQSLLPFLAHWVDWPLDAQLSLTQQRRLIRRAVEIYRSRGTRKGLRFYLHLYTGLPLDEEMSREEDKSISITEPSGQGCLLGVAQMGVDTVLGGGKAYHFEVRLRCEPDYPIDEQLVRRIIEQEKPAFCTYDLWIEHR</sequence>
<evidence type="ECO:0008006" key="3">
    <source>
        <dbReference type="Google" id="ProtNLM"/>
    </source>
</evidence>
<proteinExistence type="predicted"/>
<keyword evidence="2" id="KW-1185">Reference proteome</keyword>
<dbReference type="Pfam" id="PF09684">
    <property type="entry name" value="Tail_P2_I"/>
    <property type="match status" value="1"/>
</dbReference>
<dbReference type="InterPro" id="IPR006521">
    <property type="entry name" value="Tail_protein_I"/>
</dbReference>
<evidence type="ECO:0000313" key="2">
    <source>
        <dbReference type="Proteomes" id="UP000248857"/>
    </source>
</evidence>
<evidence type="ECO:0000313" key="1">
    <source>
        <dbReference type="EMBL" id="PZD70871.1"/>
    </source>
</evidence>
<gene>
    <name evidence="1" type="ORF">C1752_08865</name>
</gene>